<dbReference type="OrthoDB" id="9809287at2"/>
<dbReference type="FunFam" id="3.40.50.720:FF:000084">
    <property type="entry name" value="Short-chain dehydrogenase reductase"/>
    <property type="match status" value="1"/>
</dbReference>
<comment type="caution">
    <text evidence="5">The sequence shown here is derived from an EMBL/GenBank/DDBJ whole genome shotgun (WGS) entry which is preliminary data.</text>
</comment>
<dbReference type="RefSeq" id="WP_067601280.1">
    <property type="nucleotide sequence ID" value="NZ_CP015963.1"/>
</dbReference>
<name>A0A562UV03_9SPHN</name>
<organism evidence="5 6">
    <name type="scientific">Altererythrobacter ishigakiensis</name>
    <dbReference type="NCBI Taxonomy" id="476157"/>
    <lineage>
        <taxon>Bacteria</taxon>
        <taxon>Pseudomonadati</taxon>
        <taxon>Pseudomonadota</taxon>
        <taxon>Alphaproteobacteria</taxon>
        <taxon>Sphingomonadales</taxon>
        <taxon>Erythrobacteraceae</taxon>
        <taxon>Altererythrobacter</taxon>
    </lineage>
</organism>
<dbReference type="STRING" id="476157.GCA_001663155_02262"/>
<keyword evidence="2" id="KW-0560">Oxidoreductase</keyword>
<evidence type="ECO:0000256" key="2">
    <source>
        <dbReference type="ARBA" id="ARBA00023002"/>
    </source>
</evidence>
<dbReference type="AlphaFoldDB" id="A0A562UV03"/>
<dbReference type="PRINTS" id="PR00081">
    <property type="entry name" value="GDHRDH"/>
</dbReference>
<dbReference type="Gene3D" id="3.40.50.720">
    <property type="entry name" value="NAD(P)-binding Rossmann-like Domain"/>
    <property type="match status" value="1"/>
</dbReference>
<dbReference type="PRINTS" id="PR00080">
    <property type="entry name" value="SDRFAMILY"/>
</dbReference>
<proteinExistence type="inferred from homology"/>
<accession>A0A562UV03</accession>
<dbReference type="InterPro" id="IPR020904">
    <property type="entry name" value="Sc_DH/Rdtase_CS"/>
</dbReference>
<dbReference type="SUPFAM" id="SSF51735">
    <property type="entry name" value="NAD(P)-binding Rossmann-fold domains"/>
    <property type="match status" value="1"/>
</dbReference>
<dbReference type="InterPro" id="IPR057326">
    <property type="entry name" value="KR_dom"/>
</dbReference>
<evidence type="ECO:0000313" key="6">
    <source>
        <dbReference type="Proteomes" id="UP000320547"/>
    </source>
</evidence>
<dbReference type="InterPro" id="IPR002347">
    <property type="entry name" value="SDR_fam"/>
</dbReference>
<dbReference type="PANTHER" id="PTHR24321">
    <property type="entry name" value="DEHYDROGENASES, SHORT CHAIN"/>
    <property type="match status" value="1"/>
</dbReference>
<feature type="domain" description="Ketoreductase" evidence="4">
    <location>
        <begin position="7"/>
        <end position="180"/>
    </location>
</feature>
<dbReference type="GO" id="GO:0016491">
    <property type="term" value="F:oxidoreductase activity"/>
    <property type="evidence" value="ECO:0007669"/>
    <property type="project" value="UniProtKB-KW"/>
</dbReference>
<evidence type="ECO:0000256" key="1">
    <source>
        <dbReference type="ARBA" id="ARBA00006484"/>
    </source>
</evidence>
<keyword evidence="6" id="KW-1185">Reference proteome</keyword>
<dbReference type="Pfam" id="PF13561">
    <property type="entry name" value="adh_short_C2"/>
    <property type="match status" value="1"/>
</dbReference>
<dbReference type="PANTHER" id="PTHR24321:SF8">
    <property type="entry name" value="ESTRADIOL 17-BETA-DEHYDROGENASE 8-RELATED"/>
    <property type="match status" value="1"/>
</dbReference>
<evidence type="ECO:0000256" key="3">
    <source>
        <dbReference type="ARBA" id="ARBA00023027"/>
    </source>
</evidence>
<reference evidence="5 6" key="1">
    <citation type="submission" date="2019-07" db="EMBL/GenBank/DDBJ databases">
        <title>Genomic Encyclopedia of Archaeal and Bacterial Type Strains, Phase II (KMG-II): from individual species to whole genera.</title>
        <authorList>
            <person name="Goeker M."/>
        </authorList>
    </citation>
    <scope>NUCLEOTIDE SEQUENCE [LARGE SCALE GENOMIC DNA]</scope>
    <source>
        <strain evidence="5 6">ATCC BAA-2084</strain>
    </source>
</reference>
<keyword evidence="3" id="KW-0520">NAD</keyword>
<sequence length="257" mass="27061">MGDVRGKSILVTGGTSGLGADMARMFGSRGDKVAITGRRSERGKAVVEEINNAGGEGLFIQNDIMDGESVDQVIAAVVERFGRLDGAVNNAGISGAPFTRFADMTDEVWDAVIATNLTGVWRCMRAEIRAMLKTGGGSIVNISSIYGLVGSDVGHADYAASKHGVVGLTKSAAIDYAKENIRTNAICPGYCHSEMVDPVVEQQPELTTPIIARHSAMDRLGHGYEIAETAVWLLSDASSFVNGAAIPVEGGPSQRLF</sequence>
<dbReference type="Proteomes" id="UP000320547">
    <property type="component" value="Unassembled WGS sequence"/>
</dbReference>
<evidence type="ECO:0000313" key="5">
    <source>
        <dbReference type="EMBL" id="TWJ09456.1"/>
    </source>
</evidence>
<dbReference type="InterPro" id="IPR036291">
    <property type="entry name" value="NAD(P)-bd_dom_sf"/>
</dbReference>
<comment type="similarity">
    <text evidence="1">Belongs to the short-chain dehydrogenases/reductases (SDR) family.</text>
</comment>
<dbReference type="SMART" id="SM00822">
    <property type="entry name" value="PKS_KR"/>
    <property type="match status" value="1"/>
</dbReference>
<protein>
    <submittedName>
        <fullName evidence="5">NAD(P)-dependent dehydrogenase (Short-subunit alcohol dehydrogenase family)</fullName>
    </submittedName>
</protein>
<dbReference type="EMBL" id="VLLK01000001">
    <property type="protein sequence ID" value="TWJ09456.1"/>
    <property type="molecule type" value="Genomic_DNA"/>
</dbReference>
<gene>
    <name evidence="5" type="ORF">JN10_1091</name>
</gene>
<evidence type="ECO:0000259" key="4">
    <source>
        <dbReference type="SMART" id="SM00822"/>
    </source>
</evidence>
<dbReference type="PROSITE" id="PS00061">
    <property type="entry name" value="ADH_SHORT"/>
    <property type="match status" value="1"/>
</dbReference>